<evidence type="ECO:0000313" key="1">
    <source>
        <dbReference type="EMBL" id="CAL1238885.1"/>
    </source>
</evidence>
<protein>
    <recommendedName>
        <fullName evidence="3">Lipoprotein</fullName>
    </recommendedName>
</protein>
<accession>A0ABP1C4N1</accession>
<evidence type="ECO:0000313" key="2">
    <source>
        <dbReference type="Proteomes" id="UP001497493"/>
    </source>
</evidence>
<name>A0ABP1C4N1_9GAMM</name>
<keyword evidence="2" id="KW-1185">Reference proteome</keyword>
<reference evidence="1 2" key="1">
    <citation type="submission" date="2024-04" db="EMBL/GenBank/DDBJ databases">
        <authorList>
            <person name="Cremers G."/>
        </authorList>
    </citation>
    <scope>NUCLEOTIDE SEQUENCE [LARGE SCALE GENOMIC DNA]</scope>
    <source>
        <strain evidence="1">MeCH1-AG</strain>
    </source>
</reference>
<dbReference type="PROSITE" id="PS51257">
    <property type="entry name" value="PROKAR_LIPOPROTEIN"/>
    <property type="match status" value="1"/>
</dbReference>
<evidence type="ECO:0008006" key="3">
    <source>
        <dbReference type="Google" id="ProtNLM"/>
    </source>
</evidence>
<organism evidence="1 2">
    <name type="scientific">Candidatus Methylocalor cossyra</name>
    <dbReference type="NCBI Taxonomy" id="3108543"/>
    <lineage>
        <taxon>Bacteria</taxon>
        <taxon>Pseudomonadati</taxon>
        <taxon>Pseudomonadota</taxon>
        <taxon>Gammaproteobacteria</taxon>
        <taxon>Methylococcales</taxon>
        <taxon>Methylococcaceae</taxon>
        <taxon>Candidatus Methylocalor</taxon>
    </lineage>
</organism>
<sequence length="256" mass="29063">MRPLLKCAAVALCLAFGLAGCVWLRLLEVKNQLAEFDQNLRVQVVHDYFIVHFLHPVLLSDDFIELAKLRPSRVATLPEGYRWFLDFRMEGGKGRNQPGKTLVFAMTFTPEDRLAAFEFSPLFLQMAPPAFLEASLRSLGRGKVDQGKQQLKVDPEDLPKLSARLPDRRTILAVLGPPVEQSRQDDLLVLLYRFKADAEPVEPEYESRRLAEAKLFFDPAKDELVRLAGRFAGLKLSIDYRKLIAAPPQDRVARHP</sequence>
<dbReference type="Proteomes" id="UP001497493">
    <property type="component" value="Chromosome"/>
</dbReference>
<dbReference type="RefSeq" id="WP_348758493.1">
    <property type="nucleotide sequence ID" value="NZ_OZ026884.1"/>
</dbReference>
<gene>
    <name evidence="1" type="ORF">MECH1_V1_0104</name>
</gene>
<dbReference type="EMBL" id="OZ026884">
    <property type="protein sequence ID" value="CAL1238885.1"/>
    <property type="molecule type" value="Genomic_DNA"/>
</dbReference>
<proteinExistence type="predicted"/>